<dbReference type="EMBL" id="UINC01086604">
    <property type="protein sequence ID" value="SVC35225.1"/>
    <property type="molecule type" value="Genomic_DNA"/>
</dbReference>
<accession>A0A382LH94</accession>
<proteinExistence type="predicted"/>
<sequence>NIIEFVLKNEDSWRRVVSECDRRRLKDVYNDLIEVTDKLVSAVLSVNEEDLDSISSLDNNPLRIPDSVRVTHILNDHAIYFKHLWCENQDSLELERPLEILSTLYEKYETRAIFSALLTFQNGEVAYLDSPGGII</sequence>
<dbReference type="AlphaFoldDB" id="A0A382LH94"/>
<organism evidence="1">
    <name type="scientific">marine metagenome</name>
    <dbReference type="NCBI Taxonomy" id="408172"/>
    <lineage>
        <taxon>unclassified sequences</taxon>
        <taxon>metagenomes</taxon>
        <taxon>ecological metagenomes</taxon>
    </lineage>
</organism>
<name>A0A382LH94_9ZZZZ</name>
<gene>
    <name evidence="1" type="ORF">METZ01_LOCUS288079</name>
</gene>
<reference evidence="1" key="1">
    <citation type="submission" date="2018-05" db="EMBL/GenBank/DDBJ databases">
        <authorList>
            <person name="Lanie J.A."/>
            <person name="Ng W.-L."/>
            <person name="Kazmierczak K.M."/>
            <person name="Andrzejewski T.M."/>
            <person name="Davidsen T.M."/>
            <person name="Wayne K.J."/>
            <person name="Tettelin H."/>
            <person name="Glass J.I."/>
            <person name="Rusch D."/>
            <person name="Podicherti R."/>
            <person name="Tsui H.-C.T."/>
            <person name="Winkler M.E."/>
        </authorList>
    </citation>
    <scope>NUCLEOTIDE SEQUENCE</scope>
</reference>
<protein>
    <submittedName>
        <fullName evidence="1">Uncharacterized protein</fullName>
    </submittedName>
</protein>
<feature type="non-terminal residue" evidence="1">
    <location>
        <position position="1"/>
    </location>
</feature>
<evidence type="ECO:0000313" key="1">
    <source>
        <dbReference type="EMBL" id="SVC35225.1"/>
    </source>
</evidence>